<sequence length="240" mass="26826">MKKNKSTVVGLSMFHTIGSWMLWYIGILVVLHIGSAVVTYYTGDEVKLSHSALIQGEVGWSILNSALTSSKVFFLICGLLSMGGFIKYFVSNGVTRRDYYKGTVQSILYLSLSFTAAVAILYGLESLIMNILGLERNLHVPIMFYVKIVFDVILFYVVGWFIAAGFYRLNVWLGMVFIAITVLIVFIQSGIWGESVPIPLYKLMNIYEVSTWLAVLISAILIVGVIAAIRLLTKEVRIKD</sequence>
<protein>
    <recommendedName>
        <fullName evidence="4">ABC transporter permease</fullName>
    </recommendedName>
</protein>
<evidence type="ECO:0000256" key="1">
    <source>
        <dbReference type="SAM" id="Phobius"/>
    </source>
</evidence>
<evidence type="ECO:0000313" key="2">
    <source>
        <dbReference type="EMBL" id="MBD8498489.1"/>
    </source>
</evidence>
<gene>
    <name evidence="2" type="ORF">IFO66_09195</name>
</gene>
<comment type="caution">
    <text evidence="2">The sequence shown here is derived from an EMBL/GenBank/DDBJ whole genome shotgun (WGS) entry which is preliminary data.</text>
</comment>
<keyword evidence="1" id="KW-0472">Membrane</keyword>
<keyword evidence="1" id="KW-0812">Transmembrane</keyword>
<feature type="transmembrane region" description="Helical" evidence="1">
    <location>
        <begin position="212"/>
        <end position="232"/>
    </location>
</feature>
<feature type="transmembrane region" description="Helical" evidence="1">
    <location>
        <begin position="142"/>
        <end position="164"/>
    </location>
</feature>
<keyword evidence="3" id="KW-1185">Reference proteome</keyword>
<evidence type="ECO:0008006" key="4">
    <source>
        <dbReference type="Google" id="ProtNLM"/>
    </source>
</evidence>
<dbReference type="Proteomes" id="UP000634529">
    <property type="component" value="Unassembled WGS sequence"/>
</dbReference>
<keyword evidence="1" id="KW-1133">Transmembrane helix</keyword>
<evidence type="ECO:0000313" key="3">
    <source>
        <dbReference type="Proteomes" id="UP000634529"/>
    </source>
</evidence>
<feature type="transmembrane region" description="Helical" evidence="1">
    <location>
        <begin position="72"/>
        <end position="90"/>
    </location>
</feature>
<dbReference type="EMBL" id="JACYTN010000004">
    <property type="protein sequence ID" value="MBD8498489.1"/>
    <property type="molecule type" value="Genomic_DNA"/>
</dbReference>
<feature type="transmembrane region" description="Helical" evidence="1">
    <location>
        <begin position="171"/>
        <end position="192"/>
    </location>
</feature>
<proteinExistence type="predicted"/>
<dbReference type="RefSeq" id="WP_192024870.1">
    <property type="nucleotide sequence ID" value="NZ_JACYTN010000004.1"/>
</dbReference>
<reference evidence="2 3" key="1">
    <citation type="submission" date="2020-09" db="EMBL/GenBank/DDBJ databases">
        <title>Paenibacillus sp. CAU 1523 isolated from sand of Haeundae Beach.</title>
        <authorList>
            <person name="Kim W."/>
        </authorList>
    </citation>
    <scope>NUCLEOTIDE SEQUENCE [LARGE SCALE GENOMIC DNA]</scope>
    <source>
        <strain evidence="2 3">CAU 1523</strain>
    </source>
</reference>
<organism evidence="2 3">
    <name type="scientific">Paenibacillus arenosi</name>
    <dbReference type="NCBI Taxonomy" id="2774142"/>
    <lineage>
        <taxon>Bacteria</taxon>
        <taxon>Bacillati</taxon>
        <taxon>Bacillota</taxon>
        <taxon>Bacilli</taxon>
        <taxon>Bacillales</taxon>
        <taxon>Paenibacillaceae</taxon>
        <taxon>Paenibacillus</taxon>
    </lineage>
</organism>
<name>A0ABR9AWH4_9BACL</name>
<feature type="transmembrane region" description="Helical" evidence="1">
    <location>
        <begin position="21"/>
        <end position="41"/>
    </location>
</feature>
<accession>A0ABR9AWH4</accession>
<feature type="transmembrane region" description="Helical" evidence="1">
    <location>
        <begin position="102"/>
        <end position="122"/>
    </location>
</feature>